<accession>A0ABV9Z1M9</accession>
<evidence type="ECO:0000256" key="2">
    <source>
        <dbReference type="ARBA" id="ARBA00023015"/>
    </source>
</evidence>
<name>A0ABV9Z1M9_9HYPH</name>
<keyword evidence="5 6" id="KW-0804">Transcription</keyword>
<keyword evidence="2 6" id="KW-0805">Transcription regulation</keyword>
<dbReference type="InterPro" id="IPR014284">
    <property type="entry name" value="RNA_pol_sigma-70_dom"/>
</dbReference>
<dbReference type="CDD" id="cd06171">
    <property type="entry name" value="Sigma70_r4"/>
    <property type="match status" value="1"/>
</dbReference>
<dbReference type="EMBL" id="JBHSJF010000005">
    <property type="protein sequence ID" value="MFC5067692.1"/>
    <property type="molecule type" value="Genomic_DNA"/>
</dbReference>
<evidence type="ECO:0000256" key="4">
    <source>
        <dbReference type="ARBA" id="ARBA00023125"/>
    </source>
</evidence>
<keyword evidence="10" id="KW-1185">Reference proteome</keyword>
<dbReference type="InterPro" id="IPR013325">
    <property type="entry name" value="RNA_pol_sigma_r2"/>
</dbReference>
<dbReference type="SUPFAM" id="SSF88659">
    <property type="entry name" value="Sigma3 and sigma4 domains of RNA polymerase sigma factors"/>
    <property type="match status" value="1"/>
</dbReference>
<evidence type="ECO:0000256" key="6">
    <source>
        <dbReference type="RuleBase" id="RU000716"/>
    </source>
</evidence>
<dbReference type="InterPro" id="IPR000838">
    <property type="entry name" value="RNA_pol_sigma70_ECF_CS"/>
</dbReference>
<evidence type="ECO:0000313" key="9">
    <source>
        <dbReference type="EMBL" id="MFC5067692.1"/>
    </source>
</evidence>
<dbReference type="InterPro" id="IPR036388">
    <property type="entry name" value="WH-like_DNA-bd_sf"/>
</dbReference>
<comment type="similarity">
    <text evidence="1 6">Belongs to the sigma-70 factor family. ECF subfamily.</text>
</comment>
<dbReference type="PROSITE" id="PS01063">
    <property type="entry name" value="SIGMA70_ECF"/>
    <property type="match status" value="1"/>
</dbReference>
<protein>
    <recommendedName>
        <fullName evidence="6">RNA polymerase sigma factor</fullName>
    </recommendedName>
</protein>
<dbReference type="RefSeq" id="WP_114958146.1">
    <property type="nucleotide sequence ID" value="NZ_JBHSJF010000005.1"/>
</dbReference>
<dbReference type="Pfam" id="PF08281">
    <property type="entry name" value="Sigma70_r4_2"/>
    <property type="match status" value="1"/>
</dbReference>
<proteinExistence type="inferred from homology"/>
<dbReference type="Gene3D" id="1.10.10.10">
    <property type="entry name" value="Winged helix-like DNA-binding domain superfamily/Winged helix DNA-binding domain"/>
    <property type="match status" value="1"/>
</dbReference>
<dbReference type="InterPro" id="IPR013249">
    <property type="entry name" value="RNA_pol_sigma70_r4_t2"/>
</dbReference>
<gene>
    <name evidence="9" type="ORF">ACFPFW_06640</name>
</gene>
<feature type="domain" description="RNA polymerase sigma factor 70 region 4 type 2" evidence="8">
    <location>
        <begin position="130"/>
        <end position="179"/>
    </location>
</feature>
<keyword evidence="4 6" id="KW-0238">DNA-binding</keyword>
<evidence type="ECO:0000313" key="10">
    <source>
        <dbReference type="Proteomes" id="UP001595796"/>
    </source>
</evidence>
<dbReference type="PANTHER" id="PTHR43133">
    <property type="entry name" value="RNA POLYMERASE ECF-TYPE SIGMA FACTO"/>
    <property type="match status" value="1"/>
</dbReference>
<dbReference type="Pfam" id="PF04542">
    <property type="entry name" value="Sigma70_r2"/>
    <property type="match status" value="1"/>
</dbReference>
<dbReference type="Proteomes" id="UP001595796">
    <property type="component" value="Unassembled WGS sequence"/>
</dbReference>
<dbReference type="Gene3D" id="1.10.1740.10">
    <property type="match status" value="1"/>
</dbReference>
<evidence type="ECO:0000256" key="3">
    <source>
        <dbReference type="ARBA" id="ARBA00023082"/>
    </source>
</evidence>
<organism evidence="9 10">
    <name type="scientific">Flaviflagellibacter deserti</name>
    <dbReference type="NCBI Taxonomy" id="2267266"/>
    <lineage>
        <taxon>Bacteria</taxon>
        <taxon>Pseudomonadati</taxon>
        <taxon>Pseudomonadota</taxon>
        <taxon>Alphaproteobacteria</taxon>
        <taxon>Hyphomicrobiales</taxon>
        <taxon>Flaviflagellibacter</taxon>
    </lineage>
</organism>
<evidence type="ECO:0000256" key="5">
    <source>
        <dbReference type="ARBA" id="ARBA00023163"/>
    </source>
</evidence>
<dbReference type="InterPro" id="IPR039425">
    <property type="entry name" value="RNA_pol_sigma-70-like"/>
</dbReference>
<dbReference type="SUPFAM" id="SSF88946">
    <property type="entry name" value="Sigma2 domain of RNA polymerase sigma factors"/>
    <property type="match status" value="1"/>
</dbReference>
<evidence type="ECO:0000256" key="1">
    <source>
        <dbReference type="ARBA" id="ARBA00010641"/>
    </source>
</evidence>
<dbReference type="InterPro" id="IPR013324">
    <property type="entry name" value="RNA_pol_sigma_r3/r4-like"/>
</dbReference>
<comment type="caution">
    <text evidence="9">The sequence shown here is derived from an EMBL/GenBank/DDBJ whole genome shotgun (WGS) entry which is preliminary data.</text>
</comment>
<evidence type="ECO:0000259" key="7">
    <source>
        <dbReference type="Pfam" id="PF04542"/>
    </source>
</evidence>
<sequence length="188" mass="20708">MTSRSPSEASISLALQLKAVGKGDRAALAAVYDRTSAKLFGVCLRILDDRSEAEEVLQETYITVWRRAGTFDPDRASAITWLVTVARNKALDRVRADKVRRLEAPLDIAEEVPDGIPSALADIENAEQVRALHDCLDKLDADQQASIRTAFLEGATYDELARRRGVPLGTMKSWIRRGLISLRGCLGE</sequence>
<evidence type="ECO:0000259" key="8">
    <source>
        <dbReference type="Pfam" id="PF08281"/>
    </source>
</evidence>
<dbReference type="InterPro" id="IPR007627">
    <property type="entry name" value="RNA_pol_sigma70_r2"/>
</dbReference>
<reference evidence="10" key="1">
    <citation type="journal article" date="2019" name="Int. J. Syst. Evol. Microbiol.">
        <title>The Global Catalogue of Microorganisms (GCM) 10K type strain sequencing project: providing services to taxonomists for standard genome sequencing and annotation.</title>
        <authorList>
            <consortium name="The Broad Institute Genomics Platform"/>
            <consortium name="The Broad Institute Genome Sequencing Center for Infectious Disease"/>
            <person name="Wu L."/>
            <person name="Ma J."/>
        </authorList>
    </citation>
    <scope>NUCLEOTIDE SEQUENCE [LARGE SCALE GENOMIC DNA]</scope>
    <source>
        <strain evidence="10">CGMCC 1.16444</strain>
    </source>
</reference>
<keyword evidence="3 6" id="KW-0731">Sigma factor</keyword>
<dbReference type="NCBIfam" id="TIGR02937">
    <property type="entry name" value="sigma70-ECF"/>
    <property type="match status" value="1"/>
</dbReference>
<dbReference type="PANTHER" id="PTHR43133:SF62">
    <property type="entry name" value="RNA POLYMERASE SIGMA FACTOR SIGZ"/>
    <property type="match status" value="1"/>
</dbReference>
<feature type="domain" description="RNA polymerase sigma-70 region 2" evidence="7">
    <location>
        <begin position="32"/>
        <end position="97"/>
    </location>
</feature>